<evidence type="ECO:0000259" key="2">
    <source>
        <dbReference type="Pfam" id="PF17648"/>
    </source>
</evidence>
<feature type="domain" description="Luciferase" evidence="2">
    <location>
        <begin position="80"/>
        <end position="146"/>
    </location>
</feature>
<comment type="caution">
    <text evidence="3">The sequence shown here is derived from an EMBL/GenBank/DDBJ whole genome shotgun (WGS) entry which is preliminary data.</text>
</comment>
<accession>A0ABQ5R4H3</accession>
<feature type="region of interest" description="Disordered" evidence="1">
    <location>
        <begin position="1"/>
        <end position="25"/>
    </location>
</feature>
<dbReference type="Proteomes" id="UP001144280">
    <property type="component" value="Unassembled WGS sequence"/>
</dbReference>
<evidence type="ECO:0000313" key="3">
    <source>
        <dbReference type="EMBL" id="GLI01300.1"/>
    </source>
</evidence>
<dbReference type="InterPro" id="IPR040841">
    <property type="entry name" value="Luciferase_dom"/>
</dbReference>
<sequence length="164" mass="17972">MLPAPPARPGTRPATTGLEIPHDQLDQFSPPEIRAALVARAQALPGVFTGPSPVSEPSSLALRLRDPSGPWEAFLHPSRDEFGHVHRTGFLHLTLPRPMIAPLVRAGWAEPHPISRRPEWPDTIVMLYAPRDDAELTVTLAALRASWRQAAPDAAEHTTTTEKE</sequence>
<dbReference type="EMBL" id="BSDI01000042">
    <property type="protein sequence ID" value="GLI01300.1"/>
    <property type="molecule type" value="Genomic_DNA"/>
</dbReference>
<keyword evidence="4" id="KW-1185">Reference proteome</keyword>
<dbReference type="InterPro" id="IPR048273">
    <property type="entry name" value="Luciferase"/>
</dbReference>
<dbReference type="Pfam" id="PF17648">
    <property type="entry name" value="Luciferase"/>
    <property type="match status" value="1"/>
</dbReference>
<gene>
    <name evidence="3" type="ORF">Pa4123_65760</name>
</gene>
<evidence type="ECO:0000256" key="1">
    <source>
        <dbReference type="SAM" id="MobiDB-lite"/>
    </source>
</evidence>
<proteinExistence type="predicted"/>
<evidence type="ECO:0000313" key="4">
    <source>
        <dbReference type="Proteomes" id="UP001144280"/>
    </source>
</evidence>
<organism evidence="3 4">
    <name type="scientific">Phytohabitans aurantiacus</name>
    <dbReference type="NCBI Taxonomy" id="3016789"/>
    <lineage>
        <taxon>Bacteria</taxon>
        <taxon>Bacillati</taxon>
        <taxon>Actinomycetota</taxon>
        <taxon>Actinomycetes</taxon>
        <taxon>Micromonosporales</taxon>
        <taxon>Micromonosporaceae</taxon>
    </lineage>
</organism>
<protein>
    <recommendedName>
        <fullName evidence="2">Luciferase domain-containing protein</fullName>
    </recommendedName>
</protein>
<dbReference type="PANTHER" id="PTHR38695:SF1">
    <property type="entry name" value="AMINO ACID PERMEASE_ SLC12A DOMAIN-CONTAINING PROTEIN"/>
    <property type="match status" value="1"/>
</dbReference>
<name>A0ABQ5R4H3_9ACTN</name>
<dbReference type="PANTHER" id="PTHR38695">
    <property type="entry name" value="AMINO ACID PERMEASE_ SLC12A DOMAIN-CONTAINING PROTEIN"/>
    <property type="match status" value="1"/>
</dbReference>
<reference evidence="3" key="1">
    <citation type="submission" date="2022-12" db="EMBL/GenBank/DDBJ databases">
        <title>New Phytohabitans aurantiacus sp. RD004123 nov., an actinomycete isolated from soil.</title>
        <authorList>
            <person name="Triningsih D.W."/>
            <person name="Harunari E."/>
            <person name="Igarashi Y."/>
        </authorList>
    </citation>
    <scope>NUCLEOTIDE SEQUENCE</scope>
    <source>
        <strain evidence="3">RD004123</strain>
    </source>
</reference>